<feature type="transmembrane region" description="Helical" evidence="2">
    <location>
        <begin position="76"/>
        <end position="97"/>
    </location>
</feature>
<dbReference type="RefSeq" id="WP_152649495.1">
    <property type="nucleotide sequence ID" value="NZ_BBRC01000003.1"/>
</dbReference>
<keyword evidence="2" id="KW-0812">Transmembrane</keyword>
<protein>
    <submittedName>
        <fullName evidence="3">Uncharacterized protein</fullName>
    </submittedName>
</protein>
<sequence length="193" mass="19394">MAARTPRSSATPEPVQPPEVEAPAAAAAAPVVPASPSPSVLERLRRNRMGAMLGGLVVAIAVALLLSVLVPNSNLLLALTLLGLAEAFAVGFTVRYLSGCRGLRHQVTAFVLAAIGVHVLATTGLVNQKFGDLSGILSSVLSGAKGIGGGLGWDDAVMSALATPAVSTGAILCGLVAAIIAGWGVRESGYVHK</sequence>
<dbReference type="AlphaFoldDB" id="A0A7Y9Z9H1"/>
<evidence type="ECO:0000256" key="1">
    <source>
        <dbReference type="SAM" id="MobiDB-lite"/>
    </source>
</evidence>
<accession>A0A7Y9Z9H1</accession>
<name>A0A7Y9Z9H1_9MICO</name>
<proteinExistence type="predicted"/>
<evidence type="ECO:0000313" key="4">
    <source>
        <dbReference type="Proteomes" id="UP000547973"/>
    </source>
</evidence>
<organism evidence="3 4">
    <name type="scientific">Demequina lutea</name>
    <dbReference type="NCBI Taxonomy" id="431489"/>
    <lineage>
        <taxon>Bacteria</taxon>
        <taxon>Bacillati</taxon>
        <taxon>Actinomycetota</taxon>
        <taxon>Actinomycetes</taxon>
        <taxon>Micrococcales</taxon>
        <taxon>Demequinaceae</taxon>
        <taxon>Demequina</taxon>
    </lineage>
</organism>
<feature type="transmembrane region" description="Helical" evidence="2">
    <location>
        <begin position="161"/>
        <end position="185"/>
    </location>
</feature>
<keyword evidence="2" id="KW-0472">Membrane</keyword>
<comment type="caution">
    <text evidence="3">The sequence shown here is derived from an EMBL/GenBank/DDBJ whole genome shotgun (WGS) entry which is preliminary data.</text>
</comment>
<gene>
    <name evidence="3" type="ORF">BKA03_000849</name>
</gene>
<feature type="transmembrane region" description="Helical" evidence="2">
    <location>
        <begin position="109"/>
        <end position="126"/>
    </location>
</feature>
<keyword evidence="4" id="KW-1185">Reference proteome</keyword>
<dbReference type="OrthoDB" id="5149820at2"/>
<reference evidence="3 4" key="1">
    <citation type="submission" date="2020-07" db="EMBL/GenBank/DDBJ databases">
        <title>Sequencing the genomes of 1000 actinobacteria strains.</title>
        <authorList>
            <person name="Klenk H.-P."/>
        </authorList>
    </citation>
    <scope>NUCLEOTIDE SEQUENCE [LARGE SCALE GENOMIC DNA]</scope>
    <source>
        <strain evidence="3 4">DSM 19970</strain>
    </source>
</reference>
<feature type="compositionally biased region" description="Low complexity" evidence="1">
    <location>
        <begin position="10"/>
        <end position="37"/>
    </location>
</feature>
<keyword evidence="2" id="KW-1133">Transmembrane helix</keyword>
<feature type="transmembrane region" description="Helical" evidence="2">
    <location>
        <begin position="51"/>
        <end position="70"/>
    </location>
</feature>
<feature type="region of interest" description="Disordered" evidence="1">
    <location>
        <begin position="1"/>
        <end position="37"/>
    </location>
</feature>
<dbReference type="Proteomes" id="UP000547973">
    <property type="component" value="Unassembled WGS sequence"/>
</dbReference>
<dbReference type="EMBL" id="JACBZO010000001">
    <property type="protein sequence ID" value="NYI40730.1"/>
    <property type="molecule type" value="Genomic_DNA"/>
</dbReference>
<evidence type="ECO:0000256" key="2">
    <source>
        <dbReference type="SAM" id="Phobius"/>
    </source>
</evidence>
<evidence type="ECO:0000313" key="3">
    <source>
        <dbReference type="EMBL" id="NYI40730.1"/>
    </source>
</evidence>